<keyword evidence="3" id="KW-1185">Reference proteome</keyword>
<dbReference type="Proteomes" id="UP001054837">
    <property type="component" value="Unassembled WGS sequence"/>
</dbReference>
<evidence type="ECO:0000313" key="3">
    <source>
        <dbReference type="Proteomes" id="UP001054837"/>
    </source>
</evidence>
<sequence length="107" mass="12220">MWDRSLFSCSTNDSTSLITQTKNSGKKKEGKKKQEKSGIPVYVVGPTLDQYRMNLPVKMPANYLGDRKVLLPPTRTTPGPRYNRFHGRMCDREFHCDSLGHPHVVNK</sequence>
<comment type="caution">
    <text evidence="2">The sequence shown here is derived from an EMBL/GenBank/DDBJ whole genome shotgun (WGS) entry which is preliminary data.</text>
</comment>
<proteinExistence type="predicted"/>
<evidence type="ECO:0000313" key="2">
    <source>
        <dbReference type="EMBL" id="GIY47335.1"/>
    </source>
</evidence>
<protein>
    <submittedName>
        <fullName evidence="2">Uncharacterized protein</fullName>
    </submittedName>
</protein>
<feature type="compositionally biased region" description="Polar residues" evidence="1">
    <location>
        <begin position="7"/>
        <end position="21"/>
    </location>
</feature>
<accession>A0AAV4TMI8</accession>
<feature type="compositionally biased region" description="Basic residues" evidence="1">
    <location>
        <begin position="24"/>
        <end position="34"/>
    </location>
</feature>
<dbReference type="AlphaFoldDB" id="A0AAV4TMI8"/>
<gene>
    <name evidence="2" type="ORF">CDAR_501731</name>
</gene>
<evidence type="ECO:0000256" key="1">
    <source>
        <dbReference type="SAM" id="MobiDB-lite"/>
    </source>
</evidence>
<name>A0AAV4TMI8_9ARAC</name>
<feature type="region of interest" description="Disordered" evidence="1">
    <location>
        <begin position="1"/>
        <end position="36"/>
    </location>
</feature>
<dbReference type="EMBL" id="BPLQ01009917">
    <property type="protein sequence ID" value="GIY47335.1"/>
    <property type="molecule type" value="Genomic_DNA"/>
</dbReference>
<reference evidence="2 3" key="1">
    <citation type="submission" date="2021-06" db="EMBL/GenBank/DDBJ databases">
        <title>Caerostris darwini draft genome.</title>
        <authorList>
            <person name="Kono N."/>
            <person name="Arakawa K."/>
        </authorList>
    </citation>
    <scope>NUCLEOTIDE SEQUENCE [LARGE SCALE GENOMIC DNA]</scope>
</reference>
<organism evidence="2 3">
    <name type="scientific">Caerostris darwini</name>
    <dbReference type="NCBI Taxonomy" id="1538125"/>
    <lineage>
        <taxon>Eukaryota</taxon>
        <taxon>Metazoa</taxon>
        <taxon>Ecdysozoa</taxon>
        <taxon>Arthropoda</taxon>
        <taxon>Chelicerata</taxon>
        <taxon>Arachnida</taxon>
        <taxon>Araneae</taxon>
        <taxon>Araneomorphae</taxon>
        <taxon>Entelegynae</taxon>
        <taxon>Araneoidea</taxon>
        <taxon>Araneidae</taxon>
        <taxon>Caerostris</taxon>
    </lineage>
</organism>